<dbReference type="PANTHER" id="PTHR21272">
    <property type="entry name" value="CATABOLIC 3-DEHYDROQUINASE"/>
    <property type="match status" value="1"/>
</dbReference>
<name>X1JHP1_9ZZZZ</name>
<dbReference type="GO" id="GO:0019631">
    <property type="term" value="P:quinate catabolic process"/>
    <property type="evidence" value="ECO:0007669"/>
    <property type="project" value="TreeGrafter"/>
</dbReference>
<dbReference type="InterPro" id="IPR036441">
    <property type="entry name" value="DHquinase_II_sf"/>
</dbReference>
<dbReference type="InterPro" id="IPR001874">
    <property type="entry name" value="DHquinase_II"/>
</dbReference>
<dbReference type="Pfam" id="PF01220">
    <property type="entry name" value="DHquinase_II"/>
    <property type="match status" value="1"/>
</dbReference>
<feature type="region of interest" description="Disordered" evidence="3">
    <location>
        <begin position="146"/>
        <end position="166"/>
    </location>
</feature>
<dbReference type="PIRSF" id="PIRSF001399">
    <property type="entry name" value="DHquinase_II"/>
    <property type="match status" value="1"/>
</dbReference>
<dbReference type="NCBIfam" id="NF003806">
    <property type="entry name" value="PRK05395.1-3"/>
    <property type="match status" value="1"/>
</dbReference>
<evidence type="ECO:0000256" key="3">
    <source>
        <dbReference type="SAM" id="MobiDB-lite"/>
    </source>
</evidence>
<gene>
    <name evidence="4" type="ORF">S06H3_03680</name>
</gene>
<dbReference type="NCBIfam" id="NF003807">
    <property type="entry name" value="PRK05395.1-4"/>
    <property type="match status" value="1"/>
</dbReference>
<dbReference type="CDD" id="cd00466">
    <property type="entry name" value="DHQase_II"/>
    <property type="match status" value="1"/>
</dbReference>
<reference evidence="4" key="1">
    <citation type="journal article" date="2014" name="Front. Microbiol.">
        <title>High frequency of phylogenetically diverse reductive dehalogenase-homologous genes in deep subseafloor sedimentary metagenomes.</title>
        <authorList>
            <person name="Kawai M."/>
            <person name="Futagami T."/>
            <person name="Toyoda A."/>
            <person name="Takaki Y."/>
            <person name="Nishi S."/>
            <person name="Hori S."/>
            <person name="Arai W."/>
            <person name="Tsubouchi T."/>
            <person name="Morono Y."/>
            <person name="Uchiyama I."/>
            <person name="Ito T."/>
            <person name="Fujiyama A."/>
            <person name="Inagaki F."/>
            <person name="Takami H."/>
        </authorList>
    </citation>
    <scope>NUCLEOTIDE SEQUENCE</scope>
    <source>
        <strain evidence="4">Expedition CK06-06</strain>
    </source>
</reference>
<dbReference type="GO" id="GO:0003855">
    <property type="term" value="F:3-dehydroquinate dehydratase activity"/>
    <property type="evidence" value="ECO:0007669"/>
    <property type="project" value="UniProtKB-EC"/>
</dbReference>
<dbReference type="EMBL" id="BARV01001223">
    <property type="protein sequence ID" value="GAH93527.1"/>
    <property type="molecule type" value="Genomic_DNA"/>
</dbReference>
<dbReference type="PANTHER" id="PTHR21272:SF3">
    <property type="entry name" value="CATABOLIC 3-DEHYDROQUINASE"/>
    <property type="match status" value="1"/>
</dbReference>
<accession>X1JHP1</accession>
<proteinExistence type="inferred from homology"/>
<dbReference type="EC" id="4.2.1.10" evidence="1"/>
<dbReference type="HAMAP" id="MF_00169">
    <property type="entry name" value="AroQ"/>
    <property type="match status" value="1"/>
</dbReference>
<dbReference type="PROSITE" id="PS01029">
    <property type="entry name" value="DEHYDROQUINASE_II"/>
    <property type="match status" value="1"/>
</dbReference>
<sequence length="166" mass="18579">MPKVLVIHGPNLDLLGRRQPEIYGNFTLHEINKHLKKLARKEKIEIKFFQSNHEGEIVDVIGKVKDSFAALLINPAAYTHTSVAIRDAIGAAGLPCVEVHLSNIYARETFRHTSLIAPVAAGQICGFGIDSYLLGLQAAIKLARPKRRLKPKSRRRSKPKSRRRSK</sequence>
<dbReference type="Gene3D" id="3.40.50.9100">
    <property type="entry name" value="Dehydroquinase, class II"/>
    <property type="match status" value="1"/>
</dbReference>
<dbReference type="AlphaFoldDB" id="X1JHP1"/>
<evidence type="ECO:0000256" key="2">
    <source>
        <dbReference type="ARBA" id="ARBA00023239"/>
    </source>
</evidence>
<comment type="caution">
    <text evidence="4">The sequence shown here is derived from an EMBL/GenBank/DDBJ whole genome shotgun (WGS) entry which is preliminary data.</text>
</comment>
<dbReference type="NCBIfam" id="TIGR01088">
    <property type="entry name" value="aroQ"/>
    <property type="match status" value="1"/>
</dbReference>
<dbReference type="InterPro" id="IPR018509">
    <property type="entry name" value="DHquinase_II_CS"/>
</dbReference>
<evidence type="ECO:0000256" key="1">
    <source>
        <dbReference type="ARBA" id="ARBA00012060"/>
    </source>
</evidence>
<dbReference type="NCBIfam" id="NF003805">
    <property type="entry name" value="PRK05395.1-2"/>
    <property type="match status" value="1"/>
</dbReference>
<dbReference type="SUPFAM" id="SSF52304">
    <property type="entry name" value="Type II 3-dehydroquinate dehydratase"/>
    <property type="match status" value="1"/>
</dbReference>
<organism evidence="4">
    <name type="scientific">marine sediment metagenome</name>
    <dbReference type="NCBI Taxonomy" id="412755"/>
    <lineage>
        <taxon>unclassified sequences</taxon>
        <taxon>metagenomes</taxon>
        <taxon>ecological metagenomes</taxon>
    </lineage>
</organism>
<evidence type="ECO:0000313" key="4">
    <source>
        <dbReference type="EMBL" id="GAH93527.1"/>
    </source>
</evidence>
<keyword evidence="2" id="KW-0456">Lyase</keyword>
<protein>
    <recommendedName>
        <fullName evidence="1">3-dehydroquinate dehydratase</fullName>
        <ecNumber evidence="1">4.2.1.10</ecNumber>
    </recommendedName>
</protein>